<name>A0A9W8DPW7_9FUNG</name>
<dbReference type="OrthoDB" id="430293at2759"/>
<evidence type="ECO:0000256" key="2">
    <source>
        <dbReference type="ARBA" id="ARBA00022722"/>
    </source>
</evidence>
<feature type="domain" description="TNase-like" evidence="7">
    <location>
        <begin position="74"/>
        <end position="230"/>
    </location>
</feature>
<keyword evidence="6" id="KW-0472">Membrane</keyword>
<evidence type="ECO:0000313" key="9">
    <source>
        <dbReference type="Proteomes" id="UP001150538"/>
    </source>
</evidence>
<evidence type="ECO:0000259" key="7">
    <source>
        <dbReference type="PROSITE" id="PS50830"/>
    </source>
</evidence>
<dbReference type="Pfam" id="PF00565">
    <property type="entry name" value="SNase"/>
    <property type="match status" value="1"/>
</dbReference>
<comment type="caution">
    <text evidence="8">The sequence shown here is derived from an EMBL/GenBank/DDBJ whole genome shotgun (WGS) entry which is preliminary data.</text>
</comment>
<comment type="similarity">
    <text evidence="1">Belongs to the LCL3 family.</text>
</comment>
<dbReference type="SUPFAM" id="SSF50199">
    <property type="entry name" value="Staphylococcal nuclease"/>
    <property type="match status" value="1"/>
</dbReference>
<dbReference type="PROSITE" id="PS50830">
    <property type="entry name" value="TNASE_3"/>
    <property type="match status" value="1"/>
</dbReference>
<dbReference type="InterPro" id="IPR016071">
    <property type="entry name" value="Staphylococal_nuclease_OB-fold"/>
</dbReference>
<evidence type="ECO:0000256" key="4">
    <source>
        <dbReference type="ARBA" id="ARBA00022801"/>
    </source>
</evidence>
<dbReference type="AlphaFoldDB" id="A0A9W8DPW7"/>
<proteinExistence type="inferred from homology"/>
<keyword evidence="4 8" id="KW-0378">Hydrolase</keyword>
<accession>A0A9W8DPW7</accession>
<keyword evidence="6" id="KW-1133">Transmembrane helix</keyword>
<evidence type="ECO:0000256" key="5">
    <source>
        <dbReference type="ARBA" id="ARBA00022837"/>
    </source>
</evidence>
<dbReference type="SMART" id="SM00318">
    <property type="entry name" value="SNc"/>
    <property type="match status" value="1"/>
</dbReference>
<keyword evidence="6" id="KW-0812">Transmembrane</keyword>
<evidence type="ECO:0000313" key="8">
    <source>
        <dbReference type="EMBL" id="KAJ1913613.1"/>
    </source>
</evidence>
<organism evidence="8 9">
    <name type="scientific">Mycoemilia scoparia</name>
    <dbReference type="NCBI Taxonomy" id="417184"/>
    <lineage>
        <taxon>Eukaryota</taxon>
        <taxon>Fungi</taxon>
        <taxon>Fungi incertae sedis</taxon>
        <taxon>Zoopagomycota</taxon>
        <taxon>Kickxellomycotina</taxon>
        <taxon>Kickxellomycetes</taxon>
        <taxon>Kickxellales</taxon>
        <taxon>Kickxellaceae</taxon>
        <taxon>Mycoemilia</taxon>
    </lineage>
</organism>
<gene>
    <name evidence="8" type="primary">LCL3</name>
    <name evidence="8" type="ORF">H4219_005139</name>
</gene>
<dbReference type="EC" id="3.1.31.1" evidence="8"/>
<dbReference type="EMBL" id="JANBPU010000251">
    <property type="protein sequence ID" value="KAJ1913613.1"/>
    <property type="molecule type" value="Genomic_DNA"/>
</dbReference>
<dbReference type="Gene3D" id="2.40.50.90">
    <property type="match status" value="1"/>
</dbReference>
<feature type="transmembrane region" description="Helical" evidence="6">
    <location>
        <begin position="36"/>
        <end position="55"/>
    </location>
</feature>
<dbReference type="GO" id="GO:1990599">
    <property type="term" value="F:3' overhang single-stranded DNA endodeoxyribonuclease activity"/>
    <property type="evidence" value="ECO:0007669"/>
    <property type="project" value="UniProtKB-EC"/>
</dbReference>
<dbReference type="InterPro" id="IPR035437">
    <property type="entry name" value="SNase_OB-fold_sf"/>
</dbReference>
<dbReference type="Proteomes" id="UP001150538">
    <property type="component" value="Unassembled WGS sequence"/>
</dbReference>
<keyword evidence="5" id="KW-0106">Calcium</keyword>
<keyword evidence="3 8" id="KW-0255">Endonuclease</keyword>
<dbReference type="PANTHER" id="PTHR12302">
    <property type="entry name" value="EBNA2 BINDING PROTEIN P100"/>
    <property type="match status" value="1"/>
</dbReference>
<keyword evidence="2" id="KW-0540">Nuclease</keyword>
<dbReference type="PANTHER" id="PTHR12302:SF3">
    <property type="entry name" value="SERINE_THREONINE-PROTEIN KINASE 31"/>
    <property type="match status" value="1"/>
</dbReference>
<dbReference type="GO" id="GO:0005739">
    <property type="term" value="C:mitochondrion"/>
    <property type="evidence" value="ECO:0007669"/>
    <property type="project" value="TreeGrafter"/>
</dbReference>
<sequence length="251" mass="28751">MPQIPTSQDIQSWITDKIHGKNGIISTEKFPNSSHFYMLIGGLSTGILIMGWRAGMQRYMTAAHIPPNVITKQRPIRGWVVDVGDGDNCRIYHTPLLRWFGRIPDAFKKRRGISSYTINVRLAGVDAPEASHFGNPSQPFSKEARECLTRILKDKRVTVVPYRKDQYGRIVGMVYYRKWGIFSHNASEDLLKAGFAEVYVGDQAEYGDILNTLKKLERNARQKRIGMWSQSKSSYVSPQEYKKNIRNTHQD</sequence>
<protein>
    <submittedName>
        <fullName evidence="8">Endonuclease lcl3</fullName>
        <ecNumber evidence="8">3.1.31.1</ecNumber>
    </submittedName>
</protein>
<reference evidence="8" key="1">
    <citation type="submission" date="2022-07" db="EMBL/GenBank/DDBJ databases">
        <title>Phylogenomic reconstructions and comparative analyses of Kickxellomycotina fungi.</title>
        <authorList>
            <person name="Reynolds N.K."/>
            <person name="Stajich J.E."/>
            <person name="Barry K."/>
            <person name="Grigoriev I.V."/>
            <person name="Crous P."/>
            <person name="Smith M.E."/>
        </authorList>
    </citation>
    <scope>NUCLEOTIDE SEQUENCE</scope>
    <source>
        <strain evidence="8">NBRC 100468</strain>
    </source>
</reference>
<evidence type="ECO:0000256" key="3">
    <source>
        <dbReference type="ARBA" id="ARBA00022759"/>
    </source>
</evidence>
<keyword evidence="9" id="KW-1185">Reference proteome</keyword>
<evidence type="ECO:0000256" key="6">
    <source>
        <dbReference type="SAM" id="Phobius"/>
    </source>
</evidence>
<evidence type="ECO:0000256" key="1">
    <source>
        <dbReference type="ARBA" id="ARBA00005435"/>
    </source>
</evidence>